<dbReference type="PANTHER" id="PTHR21711:SF0">
    <property type="entry name" value="MITOCHONDRIAL INNER MEMBRANE PROTEASE ATP23 HOMOLOG"/>
    <property type="match status" value="1"/>
</dbReference>
<dbReference type="GO" id="GO:0004222">
    <property type="term" value="F:metalloendopeptidase activity"/>
    <property type="evidence" value="ECO:0007669"/>
    <property type="project" value="InterPro"/>
</dbReference>
<dbReference type="InterPro" id="IPR019165">
    <property type="entry name" value="Peptidase_M76_ATP23"/>
</dbReference>
<reference evidence="7 8" key="1">
    <citation type="submission" date="2019-07" db="EMBL/GenBank/DDBJ databases">
        <title>Genomes of Cafeteria roenbergensis.</title>
        <authorList>
            <person name="Fischer M.G."/>
            <person name="Hackl T."/>
            <person name="Roman M."/>
        </authorList>
    </citation>
    <scope>NUCLEOTIDE SEQUENCE [LARGE SCALE GENOMIC DNA]</scope>
    <source>
        <strain evidence="7 8">E4-10P</strain>
    </source>
</reference>
<dbReference type="GO" id="GO:0005739">
    <property type="term" value="C:mitochondrion"/>
    <property type="evidence" value="ECO:0007669"/>
    <property type="project" value="GOC"/>
</dbReference>
<evidence type="ECO:0000256" key="2">
    <source>
        <dbReference type="ARBA" id="ARBA00022670"/>
    </source>
</evidence>
<dbReference type="Proteomes" id="UP000322899">
    <property type="component" value="Unassembled WGS sequence"/>
</dbReference>
<dbReference type="InterPro" id="IPR029069">
    <property type="entry name" value="HotDog_dom_sf"/>
</dbReference>
<evidence type="ECO:0000259" key="6">
    <source>
        <dbReference type="Pfam" id="PF03061"/>
    </source>
</evidence>
<comment type="caution">
    <text evidence="7">The sequence shown here is derived from an EMBL/GenBank/DDBJ whole genome shotgun (WGS) entry which is preliminary data.</text>
</comment>
<evidence type="ECO:0000256" key="5">
    <source>
        <dbReference type="ARBA" id="ARBA00023049"/>
    </source>
</evidence>
<evidence type="ECO:0000313" key="8">
    <source>
        <dbReference type="Proteomes" id="UP000322899"/>
    </source>
</evidence>
<name>A0A5A8EC77_CAFRO</name>
<dbReference type="SUPFAM" id="SSF54637">
    <property type="entry name" value="Thioesterase/thiol ester dehydrase-isomerase"/>
    <property type="match status" value="1"/>
</dbReference>
<gene>
    <name evidence="7" type="ORF">FNF27_03603</name>
</gene>
<sequence length="355" mass="38853">MAVVPARTSRPDLGVPFAPEPRVAASGTLFSASEAPSSPAKVVSAHAREQTRCRSVVDKAMASSPLLQFMVKAIKGRNCELADPLVVCAPIPKAPIEGGYNHDRRQVLVNSLVIKSQSDALTLLLHELTHAYDACRVYVDPGNCRHSACSEIRASNLSTECSWQNEWFGTRRTPHLGFRAQQQACVKRRAAKSIGMLEACKGKDPRAVIDSVFESWKDKGLEEYDTYLGISSIVAELKWGKSACGHPGIVHGGALAASFDDAFGALFFSRRMGNGFTARLEIDYKRPVPAGTPLRLVSEVDSIEGRKVWMKATLQNRSAPGEEPVVYARSRCLFIVARVPKPEELHAKQEDSPQR</sequence>
<accession>A0A5A8EC77</accession>
<evidence type="ECO:0000256" key="1">
    <source>
        <dbReference type="ARBA" id="ARBA00009915"/>
    </source>
</evidence>
<keyword evidence="3" id="KW-0479">Metal-binding</keyword>
<dbReference type="CDD" id="cd03443">
    <property type="entry name" value="PaaI_thioesterase"/>
    <property type="match status" value="1"/>
</dbReference>
<dbReference type="GO" id="GO:0034982">
    <property type="term" value="P:mitochondrial protein processing"/>
    <property type="evidence" value="ECO:0007669"/>
    <property type="project" value="TreeGrafter"/>
</dbReference>
<dbReference type="InterPro" id="IPR006683">
    <property type="entry name" value="Thioestr_dom"/>
</dbReference>
<evidence type="ECO:0000313" key="7">
    <source>
        <dbReference type="EMBL" id="KAA0174888.1"/>
    </source>
</evidence>
<dbReference type="EMBL" id="VLTO01000018">
    <property type="protein sequence ID" value="KAA0174888.1"/>
    <property type="molecule type" value="Genomic_DNA"/>
</dbReference>
<evidence type="ECO:0000256" key="3">
    <source>
        <dbReference type="ARBA" id="ARBA00022723"/>
    </source>
</evidence>
<proteinExistence type="inferred from homology"/>
<dbReference type="OrthoDB" id="285308at2759"/>
<dbReference type="Gene3D" id="3.10.129.10">
    <property type="entry name" value="Hotdog Thioesterase"/>
    <property type="match status" value="1"/>
</dbReference>
<feature type="domain" description="Thioesterase" evidence="6">
    <location>
        <begin position="248"/>
        <end position="311"/>
    </location>
</feature>
<dbReference type="GO" id="GO:0046872">
    <property type="term" value="F:metal ion binding"/>
    <property type="evidence" value="ECO:0007669"/>
    <property type="project" value="UniProtKB-KW"/>
</dbReference>
<dbReference type="GO" id="GO:0033615">
    <property type="term" value="P:mitochondrial proton-transporting ATP synthase complex assembly"/>
    <property type="evidence" value="ECO:0007669"/>
    <property type="project" value="TreeGrafter"/>
</dbReference>
<keyword evidence="4" id="KW-0378">Hydrolase</keyword>
<dbReference type="Pfam" id="PF09768">
    <property type="entry name" value="Peptidase_M76"/>
    <property type="match status" value="1"/>
</dbReference>
<comment type="similarity">
    <text evidence="1">Belongs to the peptidase M76 family.</text>
</comment>
<protein>
    <recommendedName>
        <fullName evidence="6">Thioesterase domain-containing protein</fullName>
    </recommendedName>
</protein>
<organism evidence="7 8">
    <name type="scientific">Cafeteria roenbergensis</name>
    <name type="common">Marine flagellate</name>
    <dbReference type="NCBI Taxonomy" id="33653"/>
    <lineage>
        <taxon>Eukaryota</taxon>
        <taxon>Sar</taxon>
        <taxon>Stramenopiles</taxon>
        <taxon>Bigyra</taxon>
        <taxon>Opalozoa</taxon>
        <taxon>Bicosoecida</taxon>
        <taxon>Cafeteriaceae</taxon>
        <taxon>Cafeteria</taxon>
    </lineage>
</organism>
<dbReference type="Pfam" id="PF03061">
    <property type="entry name" value="4HBT"/>
    <property type="match status" value="1"/>
</dbReference>
<keyword evidence="5" id="KW-0482">Metalloprotease</keyword>
<evidence type="ECO:0000256" key="4">
    <source>
        <dbReference type="ARBA" id="ARBA00022801"/>
    </source>
</evidence>
<dbReference type="AlphaFoldDB" id="A0A5A8EC77"/>
<dbReference type="PANTHER" id="PTHR21711">
    <property type="entry name" value="MITOCHONDRIAL INNER MEMBRANE PROTEASE"/>
    <property type="match status" value="1"/>
</dbReference>
<keyword evidence="2" id="KW-0645">Protease</keyword>